<dbReference type="InterPro" id="IPR050482">
    <property type="entry name" value="Sensor_HK_TwoCompSys"/>
</dbReference>
<comment type="catalytic activity">
    <reaction evidence="1">
        <text>ATP + protein L-histidine = ADP + protein N-phospho-L-histidine.</text>
        <dbReference type="EC" id="2.7.13.3"/>
    </reaction>
</comment>
<accession>A0AAP6BCY1</accession>
<dbReference type="GO" id="GO:0000155">
    <property type="term" value="F:phosphorelay sensor kinase activity"/>
    <property type="evidence" value="ECO:0007669"/>
    <property type="project" value="InterPro"/>
</dbReference>
<evidence type="ECO:0000256" key="5">
    <source>
        <dbReference type="ARBA" id="ARBA00022741"/>
    </source>
</evidence>
<dbReference type="Gene3D" id="1.20.5.1930">
    <property type="match status" value="1"/>
</dbReference>
<dbReference type="Proteomes" id="UP001272987">
    <property type="component" value="Unassembled WGS sequence"/>
</dbReference>
<dbReference type="PANTHER" id="PTHR24421">
    <property type="entry name" value="NITRATE/NITRITE SENSOR PROTEIN NARX-RELATED"/>
    <property type="match status" value="1"/>
</dbReference>
<dbReference type="EC" id="2.7.13.3" evidence="2"/>
<keyword evidence="3" id="KW-0597">Phosphoprotein</keyword>
<evidence type="ECO:0000256" key="4">
    <source>
        <dbReference type="ARBA" id="ARBA00022679"/>
    </source>
</evidence>
<evidence type="ECO:0000259" key="11">
    <source>
        <dbReference type="Pfam" id="PF07730"/>
    </source>
</evidence>
<dbReference type="EMBL" id="JARAWP010000004">
    <property type="protein sequence ID" value="MDX3017821.1"/>
    <property type="molecule type" value="Genomic_DNA"/>
</dbReference>
<dbReference type="GeneID" id="69811837"/>
<evidence type="ECO:0000256" key="3">
    <source>
        <dbReference type="ARBA" id="ARBA00022553"/>
    </source>
</evidence>
<dbReference type="Gene3D" id="3.30.565.10">
    <property type="entry name" value="Histidine kinase-like ATPase, C-terminal domain"/>
    <property type="match status" value="1"/>
</dbReference>
<dbReference type="RefSeq" id="WP_100216788.1">
    <property type="nucleotide sequence ID" value="NZ_CP122369.1"/>
</dbReference>
<keyword evidence="10" id="KW-0812">Transmembrane</keyword>
<keyword evidence="5" id="KW-0547">Nucleotide-binding</keyword>
<dbReference type="Proteomes" id="UP001282288">
    <property type="component" value="Unassembled WGS sequence"/>
</dbReference>
<protein>
    <recommendedName>
        <fullName evidence="2">histidine kinase</fullName>
        <ecNumber evidence="2">2.7.13.3</ecNumber>
    </recommendedName>
</protein>
<organism evidence="12 15">
    <name type="scientific">Streptomyces acidiscabies</name>
    <dbReference type="NCBI Taxonomy" id="42234"/>
    <lineage>
        <taxon>Bacteria</taxon>
        <taxon>Bacillati</taxon>
        <taxon>Actinomycetota</taxon>
        <taxon>Actinomycetes</taxon>
        <taxon>Kitasatosporales</taxon>
        <taxon>Streptomycetaceae</taxon>
        <taxon>Streptomyces</taxon>
    </lineage>
</organism>
<feature type="transmembrane region" description="Helical" evidence="10">
    <location>
        <begin position="120"/>
        <end position="140"/>
    </location>
</feature>
<gene>
    <name evidence="12" type="ORF">PV399_21060</name>
    <name evidence="13" type="ORF">PV666_07995</name>
</gene>
<feature type="transmembrane region" description="Helical" evidence="10">
    <location>
        <begin position="97"/>
        <end position="113"/>
    </location>
</feature>
<keyword evidence="14" id="KW-1185">Reference proteome</keyword>
<comment type="caution">
    <text evidence="12">The sequence shown here is derived from an EMBL/GenBank/DDBJ whole genome shotgun (WGS) entry which is preliminary data.</text>
</comment>
<dbReference type="EMBL" id="JARAWC010000014">
    <property type="protein sequence ID" value="MDX2962182.1"/>
    <property type="molecule type" value="Genomic_DNA"/>
</dbReference>
<proteinExistence type="predicted"/>
<sequence>MTKHGGPEEESVRLDVPRPLPTSGRALLWDGALWLALAGAGGWAFWSALNPSVVLDLVLPLLVLAVAIPGSRRWPSAAVFAGNALCAVGLADESSPANAYALALAALTYLMGVRTQVGRAPLLVLTSCLAVDLALCAVLGRGAVWWFYAVTVLPVALLVPWLVGRYLQARRALVSGGWRLAQTLEEQQRFVAEQARLRERTRIAADMHDSLGHVLSLIALRAGALELSPTLNDQDRDDVAELRKAVSEAVDHLRETVTVLRDGPDDTGVKDSSVESVEALLARATASGIAVDLVREGGSPSFSPLVEHAVYRVVQESLTNATKHAPGSAVHVRIAHEDGRTEVEVINSAPPAGPLPGLVPGNRGLAGLRERVSALGGDLSTGPFERGFRVTAVMPDRVSSARTDLARQSPPEAGAESTRRMGDARRKVRLRFVVAFVAPAALALTVLPSAGYLAYQLATCVLHPTDYSAIQVGQKRAEFARLLPLQSYRYPSDALLAAPRPRGTRCEFYRSNGNLLDQVDMYRLCFSGDRLTAKDVLPDGPRDR</sequence>
<evidence type="ECO:0000256" key="8">
    <source>
        <dbReference type="ARBA" id="ARBA00023012"/>
    </source>
</evidence>
<feature type="domain" description="Signal transduction histidine kinase subgroup 3 dimerisation and phosphoacceptor" evidence="11">
    <location>
        <begin position="199"/>
        <end position="263"/>
    </location>
</feature>
<evidence type="ECO:0000256" key="9">
    <source>
        <dbReference type="SAM" id="MobiDB-lite"/>
    </source>
</evidence>
<evidence type="ECO:0000313" key="14">
    <source>
        <dbReference type="Proteomes" id="UP001272987"/>
    </source>
</evidence>
<feature type="transmembrane region" description="Helical" evidence="10">
    <location>
        <begin position="146"/>
        <end position="163"/>
    </location>
</feature>
<dbReference type="Pfam" id="PF07730">
    <property type="entry name" value="HisKA_3"/>
    <property type="match status" value="1"/>
</dbReference>
<keyword evidence="7" id="KW-0067">ATP-binding</keyword>
<evidence type="ECO:0000313" key="13">
    <source>
        <dbReference type="EMBL" id="MDX3017821.1"/>
    </source>
</evidence>
<evidence type="ECO:0000256" key="6">
    <source>
        <dbReference type="ARBA" id="ARBA00022777"/>
    </source>
</evidence>
<dbReference type="InterPro" id="IPR011712">
    <property type="entry name" value="Sig_transdc_His_kin_sub3_dim/P"/>
</dbReference>
<feature type="transmembrane region" description="Helical" evidence="10">
    <location>
        <begin position="430"/>
        <end position="455"/>
    </location>
</feature>
<feature type="transmembrane region" description="Helical" evidence="10">
    <location>
        <begin position="74"/>
        <end position="91"/>
    </location>
</feature>
<dbReference type="CDD" id="cd16917">
    <property type="entry name" value="HATPase_UhpB-NarQ-NarX-like"/>
    <property type="match status" value="1"/>
</dbReference>
<evidence type="ECO:0000256" key="10">
    <source>
        <dbReference type="SAM" id="Phobius"/>
    </source>
</evidence>
<evidence type="ECO:0000313" key="15">
    <source>
        <dbReference type="Proteomes" id="UP001282288"/>
    </source>
</evidence>
<keyword evidence="6 12" id="KW-0418">Kinase</keyword>
<dbReference type="InterPro" id="IPR036890">
    <property type="entry name" value="HATPase_C_sf"/>
</dbReference>
<dbReference type="SUPFAM" id="SSF55874">
    <property type="entry name" value="ATPase domain of HSP90 chaperone/DNA topoisomerase II/histidine kinase"/>
    <property type="match status" value="1"/>
</dbReference>
<feature type="transmembrane region" description="Helical" evidence="10">
    <location>
        <begin position="52"/>
        <end position="69"/>
    </location>
</feature>
<dbReference type="PANTHER" id="PTHR24421:SF10">
    <property type="entry name" value="NITRATE_NITRITE SENSOR PROTEIN NARQ"/>
    <property type="match status" value="1"/>
</dbReference>
<feature type="region of interest" description="Disordered" evidence="9">
    <location>
        <begin position="399"/>
        <end position="421"/>
    </location>
</feature>
<evidence type="ECO:0000313" key="12">
    <source>
        <dbReference type="EMBL" id="MDX2962182.1"/>
    </source>
</evidence>
<dbReference type="GO" id="GO:0016020">
    <property type="term" value="C:membrane"/>
    <property type="evidence" value="ECO:0007669"/>
    <property type="project" value="InterPro"/>
</dbReference>
<keyword evidence="4" id="KW-0808">Transferase</keyword>
<name>A0AAP6BCY1_9ACTN</name>
<evidence type="ECO:0000256" key="2">
    <source>
        <dbReference type="ARBA" id="ARBA00012438"/>
    </source>
</evidence>
<evidence type="ECO:0000256" key="1">
    <source>
        <dbReference type="ARBA" id="ARBA00000085"/>
    </source>
</evidence>
<dbReference type="AlphaFoldDB" id="A0AAP6BCY1"/>
<reference evidence="12 14" key="1">
    <citation type="journal article" date="2023" name="Microb. Genom.">
        <title>Mesoterricola silvestris gen. nov., sp. nov., Mesoterricola sediminis sp. nov., Geothrix oryzae sp. nov., Geothrix edaphica sp. nov., Geothrix rubra sp. nov., and Geothrix limicola sp. nov., six novel members of Acidobacteriota isolated from soils.</title>
        <authorList>
            <person name="Weisberg A.J."/>
            <person name="Pearce E."/>
            <person name="Kramer C.G."/>
            <person name="Chang J.H."/>
            <person name="Clarke C.R."/>
        </authorList>
    </citation>
    <scope>NUCLEOTIDE SEQUENCE</scope>
    <source>
        <strain evidence="13 14">NB05-1H</strain>
        <strain evidence="12">NRRL_B-16521</strain>
    </source>
</reference>
<dbReference type="GO" id="GO:0046983">
    <property type="term" value="F:protein dimerization activity"/>
    <property type="evidence" value="ECO:0007669"/>
    <property type="project" value="InterPro"/>
</dbReference>
<keyword evidence="10" id="KW-0472">Membrane</keyword>
<evidence type="ECO:0000256" key="7">
    <source>
        <dbReference type="ARBA" id="ARBA00022840"/>
    </source>
</evidence>
<keyword evidence="8" id="KW-0902">Two-component regulatory system</keyword>
<keyword evidence="10" id="KW-1133">Transmembrane helix</keyword>
<dbReference type="GO" id="GO:0005524">
    <property type="term" value="F:ATP binding"/>
    <property type="evidence" value="ECO:0007669"/>
    <property type="project" value="UniProtKB-KW"/>
</dbReference>